<dbReference type="CDD" id="cd06222">
    <property type="entry name" value="RNase_H_like"/>
    <property type="match status" value="1"/>
</dbReference>
<dbReference type="InterPro" id="IPR036397">
    <property type="entry name" value="RNaseH_sf"/>
</dbReference>
<dbReference type="GO" id="GO:0003676">
    <property type="term" value="F:nucleic acid binding"/>
    <property type="evidence" value="ECO:0007669"/>
    <property type="project" value="InterPro"/>
</dbReference>
<evidence type="ECO:0000313" key="2">
    <source>
        <dbReference type="Proteomes" id="UP000504610"/>
    </source>
</evidence>
<gene>
    <name evidence="3" type="primary">LOC108829562</name>
</gene>
<dbReference type="Pfam" id="PF13456">
    <property type="entry name" value="RVT_3"/>
    <property type="match status" value="1"/>
</dbReference>
<organism evidence="2 3">
    <name type="scientific">Raphanus sativus</name>
    <name type="common">Radish</name>
    <name type="synonym">Raphanus raphanistrum var. sativus</name>
    <dbReference type="NCBI Taxonomy" id="3726"/>
    <lineage>
        <taxon>Eukaryota</taxon>
        <taxon>Viridiplantae</taxon>
        <taxon>Streptophyta</taxon>
        <taxon>Embryophyta</taxon>
        <taxon>Tracheophyta</taxon>
        <taxon>Spermatophyta</taxon>
        <taxon>Magnoliopsida</taxon>
        <taxon>eudicotyledons</taxon>
        <taxon>Gunneridae</taxon>
        <taxon>Pentapetalae</taxon>
        <taxon>rosids</taxon>
        <taxon>malvids</taxon>
        <taxon>Brassicales</taxon>
        <taxon>Brassicaceae</taxon>
        <taxon>Brassiceae</taxon>
        <taxon>Raphanus</taxon>
    </lineage>
</organism>
<reference evidence="2" key="1">
    <citation type="journal article" date="2019" name="Database">
        <title>The radish genome database (RadishGD): an integrated information resource for radish genomics.</title>
        <authorList>
            <person name="Yu H.J."/>
            <person name="Baek S."/>
            <person name="Lee Y.J."/>
            <person name="Cho A."/>
            <person name="Mun J.H."/>
        </authorList>
    </citation>
    <scope>NUCLEOTIDE SEQUENCE [LARGE SCALE GENOMIC DNA]</scope>
    <source>
        <strain evidence="2">cv. WK10039</strain>
    </source>
</reference>
<dbReference type="Gene3D" id="3.30.420.10">
    <property type="entry name" value="Ribonuclease H-like superfamily/Ribonuclease H"/>
    <property type="match status" value="1"/>
</dbReference>
<dbReference type="GeneID" id="108829562"/>
<dbReference type="InterPro" id="IPR012337">
    <property type="entry name" value="RNaseH-like_sf"/>
</dbReference>
<evidence type="ECO:0000259" key="1">
    <source>
        <dbReference type="Pfam" id="PF13456"/>
    </source>
</evidence>
<keyword evidence="2" id="KW-1185">Reference proteome</keyword>
<dbReference type="InterPro" id="IPR044730">
    <property type="entry name" value="RNase_H-like_dom_plant"/>
</dbReference>
<dbReference type="PANTHER" id="PTHR47723">
    <property type="entry name" value="OS05G0353850 PROTEIN"/>
    <property type="match status" value="1"/>
</dbReference>
<evidence type="ECO:0000313" key="3">
    <source>
        <dbReference type="RefSeq" id="XP_018458695.1"/>
    </source>
</evidence>
<dbReference type="OrthoDB" id="1104485at2759"/>
<sequence>MARDQNGHLLWAGGKKITAVRSAIEVEAEAIRWASQTLVGFGYSRFIIETDSLMLYKMIIGEEETWPKLLPIIQEIKALLTGNLEAGVGYYPRSGNKTVDRIAREATTFTSFVPKLYSIVPLWLKSCLEFDKLSVRN</sequence>
<dbReference type="RefSeq" id="XP_018458695.1">
    <property type="nucleotide sequence ID" value="XM_018603193.1"/>
</dbReference>
<dbReference type="SUPFAM" id="SSF53098">
    <property type="entry name" value="Ribonuclease H-like"/>
    <property type="match status" value="1"/>
</dbReference>
<dbReference type="PANTHER" id="PTHR47723:SF19">
    <property type="entry name" value="POLYNUCLEOTIDYL TRANSFERASE, RIBONUCLEASE H-LIKE SUPERFAMILY PROTEIN"/>
    <property type="match status" value="1"/>
</dbReference>
<feature type="domain" description="RNase H type-1" evidence="1">
    <location>
        <begin position="3"/>
        <end position="106"/>
    </location>
</feature>
<accession>A0A6J0LES1</accession>
<dbReference type="Proteomes" id="UP000504610">
    <property type="component" value="Chromosome 4"/>
</dbReference>
<reference evidence="3" key="2">
    <citation type="submission" date="2025-08" db="UniProtKB">
        <authorList>
            <consortium name="RefSeq"/>
        </authorList>
    </citation>
    <scope>IDENTIFICATION</scope>
    <source>
        <tissue evidence="3">Leaf</tissue>
    </source>
</reference>
<dbReference type="GO" id="GO:0004523">
    <property type="term" value="F:RNA-DNA hybrid ribonuclease activity"/>
    <property type="evidence" value="ECO:0007669"/>
    <property type="project" value="InterPro"/>
</dbReference>
<dbReference type="InterPro" id="IPR002156">
    <property type="entry name" value="RNaseH_domain"/>
</dbReference>
<dbReference type="AlphaFoldDB" id="A0A6J0LES1"/>
<protein>
    <submittedName>
        <fullName evidence="3">Uncharacterized protein LOC108829562</fullName>
    </submittedName>
</protein>
<dbReference type="InterPro" id="IPR053151">
    <property type="entry name" value="RNase_H-like"/>
</dbReference>
<proteinExistence type="predicted"/>
<name>A0A6J0LES1_RAPSA</name>
<dbReference type="KEGG" id="rsz:108829562"/>